<reference evidence="3" key="1">
    <citation type="submission" date="2022-11" db="EMBL/GenBank/DDBJ databases">
        <title>Biodiversity and phylogenetic relationships of bacteria.</title>
        <authorList>
            <person name="Machado R.A.R."/>
            <person name="Bhat A."/>
            <person name="Loulou A."/>
            <person name="Kallel S."/>
        </authorList>
    </citation>
    <scope>NUCLEOTIDE SEQUENCE</scope>
    <source>
        <strain evidence="3">K-TC2</strain>
    </source>
</reference>
<comment type="caution">
    <text evidence="3">The sequence shown here is derived from an EMBL/GenBank/DDBJ whole genome shotgun (WGS) entry which is preliminary data.</text>
</comment>
<feature type="transmembrane region" description="Helical" evidence="2">
    <location>
        <begin position="78"/>
        <end position="100"/>
    </location>
</feature>
<evidence type="ECO:0000313" key="4">
    <source>
        <dbReference type="Proteomes" id="UP001144805"/>
    </source>
</evidence>
<accession>A0A9X3E6Z6</accession>
<keyword evidence="2" id="KW-1133">Transmembrane helix</keyword>
<keyword evidence="2" id="KW-0472">Membrane</keyword>
<proteinExistence type="predicted"/>
<evidence type="ECO:0000256" key="2">
    <source>
        <dbReference type="SAM" id="Phobius"/>
    </source>
</evidence>
<feature type="region of interest" description="Disordered" evidence="1">
    <location>
        <begin position="1"/>
        <end position="52"/>
    </location>
</feature>
<evidence type="ECO:0000256" key="1">
    <source>
        <dbReference type="SAM" id="MobiDB-lite"/>
    </source>
</evidence>
<dbReference type="AlphaFoldDB" id="A0A9X3E6Z6"/>
<protein>
    <submittedName>
        <fullName evidence="3">Uncharacterized protein</fullName>
    </submittedName>
</protein>
<keyword evidence="4" id="KW-1185">Reference proteome</keyword>
<gene>
    <name evidence="3" type="ORF">OSH07_21965</name>
</gene>
<organism evidence="3 4">
    <name type="scientific">Kaistia nematophila</name>
    <dbReference type="NCBI Taxonomy" id="2994654"/>
    <lineage>
        <taxon>Bacteria</taxon>
        <taxon>Pseudomonadati</taxon>
        <taxon>Pseudomonadota</taxon>
        <taxon>Alphaproteobacteria</taxon>
        <taxon>Hyphomicrobiales</taxon>
        <taxon>Kaistiaceae</taxon>
        <taxon>Kaistia</taxon>
    </lineage>
</organism>
<feature type="compositionally biased region" description="Basic and acidic residues" evidence="1">
    <location>
        <begin position="20"/>
        <end position="47"/>
    </location>
</feature>
<evidence type="ECO:0000313" key="3">
    <source>
        <dbReference type="EMBL" id="MCX5571882.1"/>
    </source>
</evidence>
<sequence>MANAIPGMAAKGDPIPVSPGRDHAHSHEGHDHEGKGHGRPHDHDLGHVHSHAAGAPVARDFDTALPRSYRRSMFLASAVERLVIAALLVGLIWLGIFWAVS</sequence>
<dbReference type="RefSeq" id="WP_266340839.1">
    <property type="nucleotide sequence ID" value="NZ_JAPKNK010000012.1"/>
</dbReference>
<name>A0A9X3E6Z6_9HYPH</name>
<keyword evidence="2" id="KW-0812">Transmembrane</keyword>
<dbReference type="Proteomes" id="UP001144805">
    <property type="component" value="Unassembled WGS sequence"/>
</dbReference>
<dbReference type="EMBL" id="JAPKNK010000012">
    <property type="protein sequence ID" value="MCX5571882.1"/>
    <property type="molecule type" value="Genomic_DNA"/>
</dbReference>